<proteinExistence type="predicted"/>
<keyword evidence="10" id="KW-0472">Membrane</keyword>
<dbReference type="InterPro" id="IPR011712">
    <property type="entry name" value="Sig_transdc_His_kin_sub3_dim/P"/>
</dbReference>
<feature type="transmembrane region" description="Helical" evidence="10">
    <location>
        <begin position="122"/>
        <end position="141"/>
    </location>
</feature>
<keyword evidence="13" id="KW-1185">Reference proteome</keyword>
<dbReference type="Gene3D" id="3.30.565.10">
    <property type="entry name" value="Histidine kinase-like ATPase, C-terminal domain"/>
    <property type="match status" value="1"/>
</dbReference>
<dbReference type="GO" id="GO:0005524">
    <property type="term" value="F:ATP binding"/>
    <property type="evidence" value="ECO:0007669"/>
    <property type="project" value="UniProtKB-KW"/>
</dbReference>
<dbReference type="SMART" id="SM00387">
    <property type="entry name" value="HATPase_c"/>
    <property type="match status" value="1"/>
</dbReference>
<evidence type="ECO:0000256" key="7">
    <source>
        <dbReference type="ARBA" id="ARBA00022840"/>
    </source>
</evidence>
<evidence type="ECO:0000256" key="6">
    <source>
        <dbReference type="ARBA" id="ARBA00022777"/>
    </source>
</evidence>
<evidence type="ECO:0000256" key="2">
    <source>
        <dbReference type="ARBA" id="ARBA00012438"/>
    </source>
</evidence>
<evidence type="ECO:0000256" key="5">
    <source>
        <dbReference type="ARBA" id="ARBA00022741"/>
    </source>
</evidence>
<dbReference type="Pfam" id="PF07730">
    <property type="entry name" value="HisKA_3"/>
    <property type="match status" value="1"/>
</dbReference>
<feature type="transmembrane region" description="Helical" evidence="10">
    <location>
        <begin position="20"/>
        <end position="38"/>
    </location>
</feature>
<dbReference type="Gene3D" id="1.20.5.1930">
    <property type="match status" value="1"/>
</dbReference>
<dbReference type="Proteomes" id="UP000539313">
    <property type="component" value="Unassembled WGS sequence"/>
</dbReference>
<dbReference type="InterPro" id="IPR003594">
    <property type="entry name" value="HATPase_dom"/>
</dbReference>
<dbReference type="Pfam" id="PF02518">
    <property type="entry name" value="HATPase_c"/>
    <property type="match status" value="1"/>
</dbReference>
<organism evidence="12 13">
    <name type="scientific">Thermomonospora cellulosilytica</name>
    <dbReference type="NCBI Taxonomy" id="1411118"/>
    <lineage>
        <taxon>Bacteria</taxon>
        <taxon>Bacillati</taxon>
        <taxon>Actinomycetota</taxon>
        <taxon>Actinomycetes</taxon>
        <taxon>Streptosporangiales</taxon>
        <taxon>Thermomonosporaceae</taxon>
        <taxon>Thermomonospora</taxon>
    </lineage>
</organism>
<keyword evidence="6 12" id="KW-0418">Kinase</keyword>
<feature type="domain" description="Histidine kinase/HSP90-like ATPase" evidence="11">
    <location>
        <begin position="315"/>
        <end position="410"/>
    </location>
</feature>
<keyword evidence="7" id="KW-0067">ATP-binding</keyword>
<evidence type="ECO:0000256" key="4">
    <source>
        <dbReference type="ARBA" id="ARBA00022679"/>
    </source>
</evidence>
<evidence type="ECO:0000256" key="10">
    <source>
        <dbReference type="SAM" id="Phobius"/>
    </source>
</evidence>
<feature type="coiled-coil region" evidence="9">
    <location>
        <begin position="181"/>
        <end position="208"/>
    </location>
</feature>
<dbReference type="RefSeq" id="WP_220500396.1">
    <property type="nucleotide sequence ID" value="NZ_JACJII010000001.1"/>
</dbReference>
<dbReference type="InterPro" id="IPR050482">
    <property type="entry name" value="Sensor_HK_TwoCompSys"/>
</dbReference>
<reference evidence="12 13" key="1">
    <citation type="submission" date="2020-08" db="EMBL/GenBank/DDBJ databases">
        <title>Sequencing the genomes of 1000 actinobacteria strains.</title>
        <authorList>
            <person name="Klenk H.-P."/>
        </authorList>
    </citation>
    <scope>NUCLEOTIDE SEQUENCE [LARGE SCALE GENOMIC DNA]</scope>
    <source>
        <strain evidence="12 13">DSM 45823</strain>
    </source>
</reference>
<evidence type="ECO:0000256" key="3">
    <source>
        <dbReference type="ARBA" id="ARBA00022553"/>
    </source>
</evidence>
<sequence>MNVPTVLRPFLQPGLRPRDWPVWVVPLLLGVFVTAGSFGAQRNALEEPHAYPTTRLDAFAVGLLAAGAAALLARRRFPAPTAVVVGAVVVLYLLRAYPYGPVVLLLSVAVLALVVSGHRIGAWAGTITGFLGYCALTWLIGLPADLRGTAERLFPVERPTAVGATIGLLAVLVSLTGSELVRISAERAAEAESRRRELERRRASEERLRIARELHDVLAHNISMINVQAGVALHLIDERPEQARTALAAIKEASKEALTEMRQVIGVLRQQGETAPRSPAAGLDRLPELLDRARAAGLTVHAEVDPPPPGALPAGTDLAVFRIVQESLTNVTRHAGPGPVTVWVRVSYGERGVFIRVDDDGRGAALLAEDTGGSGLAGMRERAAALGGELSAGPRPGGGFRVTALLPAGPAGAEER</sequence>
<evidence type="ECO:0000259" key="11">
    <source>
        <dbReference type="SMART" id="SM00387"/>
    </source>
</evidence>
<dbReference type="InterPro" id="IPR036890">
    <property type="entry name" value="HATPase_C_sf"/>
</dbReference>
<keyword evidence="3" id="KW-0597">Phosphoprotein</keyword>
<feature type="transmembrane region" description="Helical" evidence="10">
    <location>
        <begin position="58"/>
        <end position="77"/>
    </location>
</feature>
<comment type="catalytic activity">
    <reaction evidence="1">
        <text>ATP + protein L-histidine = ADP + protein N-phospho-L-histidine.</text>
        <dbReference type="EC" id="2.7.13.3"/>
    </reaction>
</comment>
<dbReference type="GO" id="GO:0016020">
    <property type="term" value="C:membrane"/>
    <property type="evidence" value="ECO:0007669"/>
    <property type="project" value="InterPro"/>
</dbReference>
<keyword evidence="8" id="KW-0902">Two-component regulatory system</keyword>
<dbReference type="AlphaFoldDB" id="A0A7W3N5A6"/>
<evidence type="ECO:0000313" key="12">
    <source>
        <dbReference type="EMBL" id="MBA9007804.1"/>
    </source>
</evidence>
<gene>
    <name evidence="12" type="ORF">HNR21_006686</name>
</gene>
<protein>
    <recommendedName>
        <fullName evidence="2">histidine kinase</fullName>
        <ecNumber evidence="2">2.7.13.3</ecNumber>
    </recommendedName>
</protein>
<dbReference type="PANTHER" id="PTHR24421:SF10">
    <property type="entry name" value="NITRATE_NITRITE SENSOR PROTEIN NARQ"/>
    <property type="match status" value="1"/>
</dbReference>
<evidence type="ECO:0000256" key="1">
    <source>
        <dbReference type="ARBA" id="ARBA00000085"/>
    </source>
</evidence>
<keyword evidence="9" id="KW-0175">Coiled coil</keyword>
<evidence type="ECO:0000256" key="9">
    <source>
        <dbReference type="SAM" id="Coils"/>
    </source>
</evidence>
<evidence type="ECO:0000256" key="8">
    <source>
        <dbReference type="ARBA" id="ARBA00023012"/>
    </source>
</evidence>
<feature type="transmembrane region" description="Helical" evidence="10">
    <location>
        <begin position="97"/>
        <end position="115"/>
    </location>
</feature>
<accession>A0A7W3N5A6</accession>
<keyword evidence="10" id="KW-1133">Transmembrane helix</keyword>
<keyword evidence="4" id="KW-0808">Transferase</keyword>
<name>A0A7W3N5A6_9ACTN</name>
<dbReference type="GO" id="GO:0046983">
    <property type="term" value="F:protein dimerization activity"/>
    <property type="evidence" value="ECO:0007669"/>
    <property type="project" value="InterPro"/>
</dbReference>
<dbReference type="EMBL" id="JACJII010000001">
    <property type="protein sequence ID" value="MBA9007804.1"/>
    <property type="molecule type" value="Genomic_DNA"/>
</dbReference>
<dbReference type="SUPFAM" id="SSF55874">
    <property type="entry name" value="ATPase domain of HSP90 chaperone/DNA topoisomerase II/histidine kinase"/>
    <property type="match status" value="1"/>
</dbReference>
<dbReference type="GO" id="GO:0000155">
    <property type="term" value="F:phosphorelay sensor kinase activity"/>
    <property type="evidence" value="ECO:0007669"/>
    <property type="project" value="InterPro"/>
</dbReference>
<keyword evidence="5" id="KW-0547">Nucleotide-binding</keyword>
<comment type="caution">
    <text evidence="12">The sequence shown here is derived from an EMBL/GenBank/DDBJ whole genome shotgun (WGS) entry which is preliminary data.</text>
</comment>
<dbReference type="EC" id="2.7.13.3" evidence="2"/>
<dbReference type="PANTHER" id="PTHR24421">
    <property type="entry name" value="NITRATE/NITRITE SENSOR PROTEIN NARX-RELATED"/>
    <property type="match status" value="1"/>
</dbReference>
<dbReference type="CDD" id="cd16917">
    <property type="entry name" value="HATPase_UhpB-NarQ-NarX-like"/>
    <property type="match status" value="1"/>
</dbReference>
<keyword evidence="10" id="KW-0812">Transmembrane</keyword>
<evidence type="ECO:0000313" key="13">
    <source>
        <dbReference type="Proteomes" id="UP000539313"/>
    </source>
</evidence>